<accession>A0ABU8QKT8</accession>
<name>A0ABU8QKT8_9RHOB</name>
<organism evidence="1 2">
    <name type="scientific">Cognatishimia coralii</name>
    <dbReference type="NCBI Taxonomy" id="3083254"/>
    <lineage>
        <taxon>Bacteria</taxon>
        <taxon>Pseudomonadati</taxon>
        <taxon>Pseudomonadota</taxon>
        <taxon>Alphaproteobacteria</taxon>
        <taxon>Rhodobacterales</taxon>
        <taxon>Paracoccaceae</taxon>
        <taxon>Cognatishimia</taxon>
    </lineage>
</organism>
<comment type="caution">
    <text evidence="1">The sequence shown here is derived from an EMBL/GenBank/DDBJ whole genome shotgun (WGS) entry which is preliminary data.</text>
</comment>
<dbReference type="EMBL" id="JBBGAZ010000015">
    <property type="protein sequence ID" value="MEJ5220029.1"/>
    <property type="molecule type" value="Genomic_DNA"/>
</dbReference>
<dbReference type="RefSeq" id="WP_339404672.1">
    <property type="nucleotide sequence ID" value="NZ_JBBGAZ010000015.1"/>
</dbReference>
<reference evidence="1 2" key="1">
    <citation type="submission" date="2024-03" db="EMBL/GenBank/DDBJ databases">
        <title>Cognatishimia coralii sp. nov., a marine bacterium isolated from coral surrounding seawater.</title>
        <authorList>
            <person name="Liu X."/>
            <person name="Liu S."/>
            <person name="Sun H."/>
            <person name="Zhang Y."/>
        </authorList>
    </citation>
    <scope>NUCLEOTIDE SEQUENCE [LARGE SCALE GENOMIC DNA]</scope>
    <source>
        <strain evidence="1 2">D5M38</strain>
    </source>
</reference>
<gene>
    <name evidence="1" type="ORF">WG622_17370</name>
</gene>
<dbReference type="Proteomes" id="UP001368270">
    <property type="component" value="Unassembled WGS sequence"/>
</dbReference>
<evidence type="ECO:0000313" key="1">
    <source>
        <dbReference type="EMBL" id="MEJ5220029.1"/>
    </source>
</evidence>
<protein>
    <submittedName>
        <fullName evidence="1">Uncharacterized protein</fullName>
    </submittedName>
</protein>
<sequence length="102" mass="10873">MTFFGTTVSEKEAVQILKDGGSVCVTAEEQSYGGPGGVKGLWTIKATAVDGKEYTVRVAQKSEVKRYKTPTGLFSFFEAAGFEEATLPMKAGSSVVLKLAEK</sequence>
<keyword evidence="2" id="KW-1185">Reference proteome</keyword>
<evidence type="ECO:0000313" key="2">
    <source>
        <dbReference type="Proteomes" id="UP001368270"/>
    </source>
</evidence>
<proteinExistence type="predicted"/>